<reference evidence="2" key="1">
    <citation type="journal article" date="2019" name="Sci. Rep.">
        <title>Draft genome of Tanacetum cinerariifolium, the natural source of mosquito coil.</title>
        <authorList>
            <person name="Yamashiro T."/>
            <person name="Shiraishi A."/>
            <person name="Satake H."/>
            <person name="Nakayama K."/>
        </authorList>
    </citation>
    <scope>NUCLEOTIDE SEQUENCE</scope>
</reference>
<accession>A0A6L2K062</accession>
<feature type="compositionally biased region" description="Polar residues" evidence="1">
    <location>
        <begin position="1"/>
        <end position="15"/>
    </location>
</feature>
<feature type="region of interest" description="Disordered" evidence="1">
    <location>
        <begin position="1"/>
        <end position="62"/>
    </location>
</feature>
<name>A0A6L2K062_TANCI</name>
<dbReference type="AlphaFoldDB" id="A0A6L2K062"/>
<comment type="caution">
    <text evidence="2">The sequence shown here is derived from an EMBL/GenBank/DDBJ whole genome shotgun (WGS) entry which is preliminary data.</text>
</comment>
<gene>
    <name evidence="2" type="ORF">Tci_014387</name>
</gene>
<dbReference type="EMBL" id="BKCJ010001564">
    <property type="protein sequence ID" value="GEU42409.1"/>
    <property type="molecule type" value="Genomic_DNA"/>
</dbReference>
<feature type="compositionally biased region" description="Polar residues" evidence="1">
    <location>
        <begin position="53"/>
        <end position="62"/>
    </location>
</feature>
<organism evidence="2">
    <name type="scientific">Tanacetum cinerariifolium</name>
    <name type="common">Dalmatian daisy</name>
    <name type="synonym">Chrysanthemum cinerariifolium</name>
    <dbReference type="NCBI Taxonomy" id="118510"/>
    <lineage>
        <taxon>Eukaryota</taxon>
        <taxon>Viridiplantae</taxon>
        <taxon>Streptophyta</taxon>
        <taxon>Embryophyta</taxon>
        <taxon>Tracheophyta</taxon>
        <taxon>Spermatophyta</taxon>
        <taxon>Magnoliopsida</taxon>
        <taxon>eudicotyledons</taxon>
        <taxon>Gunneridae</taxon>
        <taxon>Pentapetalae</taxon>
        <taxon>asterids</taxon>
        <taxon>campanulids</taxon>
        <taxon>Asterales</taxon>
        <taxon>Asteraceae</taxon>
        <taxon>Asteroideae</taxon>
        <taxon>Anthemideae</taxon>
        <taxon>Anthemidinae</taxon>
        <taxon>Tanacetum</taxon>
    </lineage>
</organism>
<protein>
    <recommendedName>
        <fullName evidence="3">Gag-Pol polyprotein</fullName>
    </recommendedName>
</protein>
<evidence type="ECO:0008006" key="3">
    <source>
        <dbReference type="Google" id="ProtNLM"/>
    </source>
</evidence>
<proteinExistence type="predicted"/>
<evidence type="ECO:0000313" key="2">
    <source>
        <dbReference type="EMBL" id="GEU42409.1"/>
    </source>
</evidence>
<sequence length="117" mass="13299">MKSSTTNVETSNVEIPSNEEEVFHDSSESFQEESSSSSLNDDVQQSPEEVILPQTNTQSISNNMIPNVDEAITSHNVFDERLEDAYFDATLRDADWVSAMQEELDQFARLKVWRLVP</sequence>
<feature type="compositionally biased region" description="Low complexity" evidence="1">
    <location>
        <begin position="28"/>
        <end position="46"/>
    </location>
</feature>
<evidence type="ECO:0000256" key="1">
    <source>
        <dbReference type="SAM" id="MobiDB-lite"/>
    </source>
</evidence>